<dbReference type="Proteomes" id="UP000271889">
    <property type="component" value="Unassembled WGS sequence"/>
</dbReference>
<feature type="region of interest" description="Disordered" evidence="1">
    <location>
        <begin position="1"/>
        <end position="23"/>
    </location>
</feature>
<evidence type="ECO:0000256" key="1">
    <source>
        <dbReference type="SAM" id="MobiDB-lite"/>
    </source>
</evidence>
<dbReference type="AlphaFoldDB" id="A0A3P7M9J3"/>
<evidence type="ECO:0000313" key="3">
    <source>
        <dbReference type="Proteomes" id="UP000271889"/>
    </source>
</evidence>
<gene>
    <name evidence="2" type="ORF">CGOC_LOCUS8738</name>
</gene>
<reference evidence="2 3" key="1">
    <citation type="submission" date="2018-11" db="EMBL/GenBank/DDBJ databases">
        <authorList>
            <consortium name="Pathogen Informatics"/>
        </authorList>
    </citation>
    <scope>NUCLEOTIDE SEQUENCE [LARGE SCALE GENOMIC DNA]</scope>
</reference>
<keyword evidence="3" id="KW-1185">Reference proteome</keyword>
<accession>A0A3P7M9J3</accession>
<organism evidence="2 3">
    <name type="scientific">Cylicostephanus goldi</name>
    <name type="common">Nematode worm</name>
    <dbReference type="NCBI Taxonomy" id="71465"/>
    <lineage>
        <taxon>Eukaryota</taxon>
        <taxon>Metazoa</taxon>
        <taxon>Ecdysozoa</taxon>
        <taxon>Nematoda</taxon>
        <taxon>Chromadorea</taxon>
        <taxon>Rhabditida</taxon>
        <taxon>Rhabditina</taxon>
        <taxon>Rhabditomorpha</taxon>
        <taxon>Strongyloidea</taxon>
        <taxon>Strongylidae</taxon>
        <taxon>Cylicostephanus</taxon>
    </lineage>
</organism>
<sequence length="68" mass="7657">MSDPYEVSPDEGESSKWPTNAAPRPFRGEFRQIANQTNYPAWNPYLHTLGNKLQVLKSHSVAEGLVPM</sequence>
<dbReference type="EMBL" id="UYRV01104824">
    <property type="protein sequence ID" value="VDN20113.1"/>
    <property type="molecule type" value="Genomic_DNA"/>
</dbReference>
<evidence type="ECO:0000313" key="2">
    <source>
        <dbReference type="EMBL" id="VDN20113.1"/>
    </source>
</evidence>
<proteinExistence type="predicted"/>
<protein>
    <submittedName>
        <fullName evidence="2">Uncharacterized protein</fullName>
    </submittedName>
</protein>
<name>A0A3P7M9J3_CYLGO</name>